<evidence type="ECO:0000313" key="2">
    <source>
        <dbReference type="EMBL" id="VTR37552.1"/>
    </source>
</evidence>
<dbReference type="GeneID" id="78462632"/>
<proteinExistence type="predicted"/>
<dbReference type="PROSITE" id="PS51257">
    <property type="entry name" value="PROKAR_LIPOPROTEIN"/>
    <property type="match status" value="1"/>
</dbReference>
<dbReference type="Gene3D" id="3.40.30.40">
    <property type="entry name" value="Perfringolysin"/>
    <property type="match status" value="1"/>
</dbReference>
<organism evidence="2 3">
    <name type="scientific">Sphingobacterium thalpophilum</name>
    <dbReference type="NCBI Taxonomy" id="259"/>
    <lineage>
        <taxon>Bacteria</taxon>
        <taxon>Pseudomonadati</taxon>
        <taxon>Bacteroidota</taxon>
        <taxon>Sphingobacteriia</taxon>
        <taxon>Sphingobacteriales</taxon>
        <taxon>Sphingobacteriaceae</taxon>
        <taxon>Sphingobacterium</taxon>
    </lineage>
</organism>
<dbReference type="InterPro" id="IPR036359">
    <property type="entry name" value="Thiol_cytolysin_sf"/>
</dbReference>
<dbReference type="Proteomes" id="UP000308196">
    <property type="component" value="Chromosome"/>
</dbReference>
<dbReference type="GO" id="GO:0015485">
    <property type="term" value="F:cholesterol binding"/>
    <property type="evidence" value="ECO:0007669"/>
    <property type="project" value="InterPro"/>
</dbReference>
<dbReference type="EMBL" id="LR590484">
    <property type="protein sequence ID" value="VTR37552.1"/>
    <property type="molecule type" value="Genomic_DNA"/>
</dbReference>
<dbReference type="AlphaFoldDB" id="A0A4U9UYT5"/>
<evidence type="ECO:0000313" key="3">
    <source>
        <dbReference type="Proteomes" id="UP000308196"/>
    </source>
</evidence>
<accession>A0A4U9UYT5</accession>
<protein>
    <submittedName>
        <fullName evidence="2">Thiol-activated cytolysin</fullName>
    </submittedName>
</protein>
<dbReference type="STRING" id="1123265.GCA_000686625_00761"/>
<feature type="signal peptide" evidence="1">
    <location>
        <begin position="1"/>
        <end position="24"/>
    </location>
</feature>
<feature type="chain" id="PRO_5020911435" evidence="1">
    <location>
        <begin position="25"/>
        <end position="397"/>
    </location>
</feature>
<dbReference type="RefSeq" id="WP_028071782.1">
    <property type="nucleotide sequence ID" value="NZ_JBPFQZ010000003.1"/>
</dbReference>
<dbReference type="InterPro" id="IPR001869">
    <property type="entry name" value="Thiol_cytolysin"/>
</dbReference>
<name>A0A4U9UYT5_9SPHI</name>
<dbReference type="InterPro" id="IPR036363">
    <property type="entry name" value="Thiol_cytolysin_ab_sf"/>
</dbReference>
<sequence>MKTIKSIILPVTLLGLLAASCSKVKDLVPSQGQEADTQAKSLKKYVFGPTVFNLSNFDKDGVKGLLNKTKQNSLTFLKDSIWADGTGKTAFYESTEIPAVLDDTRKKLYLGAIIKGEDAINVDNVNTVFIAPQHRNPITMYVNFPTDSIARTSLPSIRVEREYLRNALKAGSGTQIQSFTYEQSQFQKTEELKKSFGANLDLGKILKIDYLDTLSKSKFKTKVRAEFTQENFSVNIEPPIYEPFLKESFDIKTIGPYEPLIVSSVTYGRKGIFIMESDSSYSMVKQTLNVAFNLSAEMLGVSATGKLGDKFYAELNLRLTKEQKATIQNARIKVYIIGVDGKSTVEAVTGGLAGFAKVIAQNGDFTPDNPGVILYYSLNYLRDFGTFRNKFQLNITN</sequence>
<keyword evidence="1" id="KW-0732">Signal</keyword>
<dbReference type="KEGG" id="stha:NCTC11429_01892"/>
<dbReference type="SUPFAM" id="SSF56978">
    <property type="entry name" value="Perfringolysin"/>
    <property type="match status" value="1"/>
</dbReference>
<gene>
    <name evidence="2" type="primary">ply_3</name>
    <name evidence="2" type="ORF">NCTC11429_01892</name>
</gene>
<evidence type="ECO:0000256" key="1">
    <source>
        <dbReference type="SAM" id="SignalP"/>
    </source>
</evidence>
<dbReference type="Pfam" id="PF01289">
    <property type="entry name" value="Thiol_cytolysin"/>
    <property type="match status" value="1"/>
</dbReference>
<reference evidence="2 3" key="1">
    <citation type="submission" date="2019-05" db="EMBL/GenBank/DDBJ databases">
        <authorList>
            <consortium name="Pathogen Informatics"/>
        </authorList>
    </citation>
    <scope>NUCLEOTIDE SEQUENCE [LARGE SCALE GENOMIC DNA]</scope>
    <source>
        <strain evidence="2 3">NCTC11429</strain>
    </source>
</reference>
<dbReference type="Gene3D" id="3.90.840.10">
    <property type="entry name" value="Thiol-activated cytolysin superfamily/Thiol-activated cytolysin, alpha-beta domain"/>
    <property type="match status" value="1"/>
</dbReference>